<dbReference type="InterPro" id="IPR018060">
    <property type="entry name" value="HTH_AraC"/>
</dbReference>
<sequence>MAFRNYRNEIQVLSPLEAGTLALDAIGMLCSSKENALRESPRSSLIRDVQTVIATEISERLDADSLAKRFRISREHLSRTFREQTGSTLHDYITRARLRMAVDLLLQTRLTAKEIAARCGYAGYSVFYRTFRKRLGVAPEGLREKGFRPDI</sequence>
<dbReference type="InterPro" id="IPR009057">
    <property type="entry name" value="Homeodomain-like_sf"/>
</dbReference>
<evidence type="ECO:0000313" key="5">
    <source>
        <dbReference type="EMBL" id="MPM90058.1"/>
    </source>
</evidence>
<dbReference type="PROSITE" id="PS01124">
    <property type="entry name" value="HTH_ARAC_FAMILY_2"/>
    <property type="match status" value="1"/>
</dbReference>
<reference evidence="5" key="1">
    <citation type="submission" date="2019-08" db="EMBL/GenBank/DDBJ databases">
        <authorList>
            <person name="Kucharzyk K."/>
            <person name="Murdoch R.W."/>
            <person name="Higgins S."/>
            <person name="Loffler F."/>
        </authorList>
    </citation>
    <scope>NUCLEOTIDE SEQUENCE</scope>
</reference>
<gene>
    <name evidence="5" type="primary">rhaR_133</name>
    <name evidence="5" type="ORF">SDC9_137174</name>
</gene>
<dbReference type="AlphaFoldDB" id="A0A645DLV2"/>
<evidence type="ECO:0000259" key="4">
    <source>
        <dbReference type="PROSITE" id="PS01124"/>
    </source>
</evidence>
<accession>A0A645DLV2</accession>
<dbReference type="GO" id="GO:0043565">
    <property type="term" value="F:sequence-specific DNA binding"/>
    <property type="evidence" value="ECO:0007669"/>
    <property type="project" value="InterPro"/>
</dbReference>
<dbReference type="Pfam" id="PF12833">
    <property type="entry name" value="HTH_18"/>
    <property type="match status" value="1"/>
</dbReference>
<dbReference type="SMART" id="SM00342">
    <property type="entry name" value="HTH_ARAC"/>
    <property type="match status" value="1"/>
</dbReference>
<keyword evidence="3" id="KW-0804">Transcription</keyword>
<dbReference type="PANTHER" id="PTHR43280">
    <property type="entry name" value="ARAC-FAMILY TRANSCRIPTIONAL REGULATOR"/>
    <property type="match status" value="1"/>
</dbReference>
<dbReference type="EMBL" id="VSSQ01037382">
    <property type="protein sequence ID" value="MPM90058.1"/>
    <property type="molecule type" value="Genomic_DNA"/>
</dbReference>
<evidence type="ECO:0000256" key="1">
    <source>
        <dbReference type="ARBA" id="ARBA00023015"/>
    </source>
</evidence>
<keyword evidence="2" id="KW-0238">DNA-binding</keyword>
<evidence type="ECO:0000256" key="3">
    <source>
        <dbReference type="ARBA" id="ARBA00023163"/>
    </source>
</evidence>
<protein>
    <submittedName>
        <fullName evidence="5">HTH-type transcriptional activator RhaR</fullName>
    </submittedName>
</protein>
<keyword evidence="1" id="KW-0805">Transcription regulation</keyword>
<dbReference type="GO" id="GO:0003700">
    <property type="term" value="F:DNA-binding transcription factor activity"/>
    <property type="evidence" value="ECO:0007669"/>
    <property type="project" value="InterPro"/>
</dbReference>
<organism evidence="5">
    <name type="scientific">bioreactor metagenome</name>
    <dbReference type="NCBI Taxonomy" id="1076179"/>
    <lineage>
        <taxon>unclassified sequences</taxon>
        <taxon>metagenomes</taxon>
        <taxon>ecological metagenomes</taxon>
    </lineage>
</organism>
<dbReference type="SUPFAM" id="SSF46689">
    <property type="entry name" value="Homeodomain-like"/>
    <property type="match status" value="2"/>
</dbReference>
<comment type="caution">
    <text evidence="5">The sequence shown here is derived from an EMBL/GenBank/DDBJ whole genome shotgun (WGS) entry which is preliminary data.</text>
</comment>
<feature type="domain" description="HTH araC/xylS-type" evidence="4">
    <location>
        <begin position="47"/>
        <end position="145"/>
    </location>
</feature>
<evidence type="ECO:0000256" key="2">
    <source>
        <dbReference type="ARBA" id="ARBA00023125"/>
    </source>
</evidence>
<name>A0A645DLV2_9ZZZZ</name>
<dbReference type="PANTHER" id="PTHR43280:SF2">
    <property type="entry name" value="HTH-TYPE TRANSCRIPTIONAL REGULATOR EXSA"/>
    <property type="match status" value="1"/>
</dbReference>
<proteinExistence type="predicted"/>
<dbReference type="Gene3D" id="1.10.10.60">
    <property type="entry name" value="Homeodomain-like"/>
    <property type="match status" value="2"/>
</dbReference>